<evidence type="ECO:0000313" key="2">
    <source>
        <dbReference type="EMBL" id="CAH0553854.1"/>
    </source>
</evidence>
<organism evidence="2 3">
    <name type="scientific">Brassicogethes aeneus</name>
    <name type="common">Rape pollen beetle</name>
    <name type="synonym">Meligethes aeneus</name>
    <dbReference type="NCBI Taxonomy" id="1431903"/>
    <lineage>
        <taxon>Eukaryota</taxon>
        <taxon>Metazoa</taxon>
        <taxon>Ecdysozoa</taxon>
        <taxon>Arthropoda</taxon>
        <taxon>Hexapoda</taxon>
        <taxon>Insecta</taxon>
        <taxon>Pterygota</taxon>
        <taxon>Neoptera</taxon>
        <taxon>Endopterygota</taxon>
        <taxon>Coleoptera</taxon>
        <taxon>Polyphaga</taxon>
        <taxon>Cucujiformia</taxon>
        <taxon>Nitidulidae</taxon>
        <taxon>Meligethinae</taxon>
        <taxon>Brassicogethes</taxon>
    </lineage>
</organism>
<protein>
    <submittedName>
        <fullName evidence="2">Uncharacterized protein</fullName>
    </submittedName>
</protein>
<reference evidence="2" key="1">
    <citation type="submission" date="2021-12" db="EMBL/GenBank/DDBJ databases">
        <authorList>
            <person name="King R."/>
        </authorList>
    </citation>
    <scope>NUCLEOTIDE SEQUENCE</scope>
</reference>
<dbReference type="InterPro" id="IPR029058">
    <property type="entry name" value="AB_hydrolase_fold"/>
</dbReference>
<dbReference type="OrthoDB" id="19657at2759"/>
<feature type="transmembrane region" description="Helical" evidence="1">
    <location>
        <begin position="80"/>
        <end position="100"/>
    </location>
</feature>
<dbReference type="GO" id="GO:0017171">
    <property type="term" value="F:serine hydrolase activity"/>
    <property type="evidence" value="ECO:0007669"/>
    <property type="project" value="TreeGrafter"/>
</dbReference>
<proteinExistence type="predicted"/>
<dbReference type="SUPFAM" id="SSF53474">
    <property type="entry name" value="alpha/beta-Hydrolases"/>
    <property type="match status" value="1"/>
</dbReference>
<keyword evidence="1" id="KW-1133">Transmembrane helix</keyword>
<name>A0A9P0B4H6_BRAAE</name>
<dbReference type="Gene3D" id="3.40.50.1820">
    <property type="entry name" value="alpha/beta hydrolase"/>
    <property type="match status" value="1"/>
</dbReference>
<sequence>MKNPLIKLYTQEGLEDLWGGWCGAVHNIFVNGGNICKEDLGKIKCPTLILHGDKDPMVHPEHPEYLFQNIKMSKLKKIKMYKFAVLLLSIGVAIATPYMAGGDSSTTAAPDPDTLSYHPKSVNVPDVSYVTDAVEALKEAYLLSDNTTERAAYFIQVFNIKHKQTWGCAAKYEVFQAPVKSYIDIQVSDGRLWKIFSLN</sequence>
<dbReference type="Proteomes" id="UP001154078">
    <property type="component" value="Chromosome 3"/>
</dbReference>
<evidence type="ECO:0000313" key="3">
    <source>
        <dbReference type="Proteomes" id="UP001154078"/>
    </source>
</evidence>
<gene>
    <name evidence="2" type="ORF">MELIAE_LOCUS5748</name>
</gene>
<keyword evidence="3" id="KW-1185">Reference proteome</keyword>
<keyword evidence="1" id="KW-0812">Transmembrane</keyword>
<evidence type="ECO:0000256" key="1">
    <source>
        <dbReference type="SAM" id="Phobius"/>
    </source>
</evidence>
<dbReference type="PANTHER" id="PTHR46331">
    <property type="entry name" value="VALACYCLOVIR HYDROLASE"/>
    <property type="match status" value="1"/>
</dbReference>
<dbReference type="AlphaFoldDB" id="A0A9P0B4H6"/>
<accession>A0A9P0B4H6</accession>
<dbReference type="EMBL" id="OV121134">
    <property type="protein sequence ID" value="CAH0553854.1"/>
    <property type="molecule type" value="Genomic_DNA"/>
</dbReference>
<keyword evidence="1" id="KW-0472">Membrane</keyword>
<dbReference type="PANTHER" id="PTHR46331:SF2">
    <property type="entry name" value="VALACYCLOVIR HYDROLASE"/>
    <property type="match status" value="1"/>
</dbReference>